<dbReference type="AlphaFoldDB" id="A0A346PG33"/>
<protein>
    <submittedName>
        <fullName evidence="1">Uncharacterized protein</fullName>
    </submittedName>
</protein>
<name>A0A346PG33_9EURY</name>
<gene>
    <name evidence="1" type="ORF">AArc1_2162</name>
</gene>
<dbReference type="Proteomes" id="UP000258707">
    <property type="component" value="Chromosome"/>
</dbReference>
<dbReference type="EMBL" id="CP024047">
    <property type="protein sequence ID" value="AXR78478.1"/>
    <property type="molecule type" value="Genomic_DNA"/>
</dbReference>
<reference evidence="2" key="1">
    <citation type="submission" date="2017-10" db="EMBL/GenBank/DDBJ databases">
        <title>Phenotypic and genomic properties of facultatively anaerobic sulfur-reducing natronoarchaea from hypersaline soda lakes.</title>
        <authorList>
            <person name="Sorokin D.Y."/>
            <person name="Kublanov I.V."/>
            <person name="Roman P."/>
            <person name="Sinninghe Damste J.S."/>
            <person name="Golyshin P.N."/>
            <person name="Rojo D."/>
            <person name="Ciordia S."/>
            <person name="Mena Md.C."/>
            <person name="Ferrer M."/>
            <person name="Messina E."/>
            <person name="Smedile F."/>
            <person name="La Spada G."/>
            <person name="La Cono V."/>
            <person name="Yakimov M.M."/>
        </authorList>
    </citation>
    <scope>NUCLEOTIDE SEQUENCE [LARGE SCALE GENOMIC DNA]</scope>
    <source>
        <strain evidence="2">AArc1</strain>
    </source>
</reference>
<sequence length="68" mass="7623">MAPLPGSRCQSQTRRRRTVVMEVSPMRKAVFVPASELYDVSSRTPIVHPAYLVTDNDVRQTFEDGGSQ</sequence>
<dbReference type="KEGG" id="nan:AArc1_2162"/>
<proteinExistence type="predicted"/>
<organism evidence="1 2">
    <name type="scientific">Natrarchaeobaculum sulfurireducens</name>
    <dbReference type="NCBI Taxonomy" id="2044521"/>
    <lineage>
        <taxon>Archaea</taxon>
        <taxon>Methanobacteriati</taxon>
        <taxon>Methanobacteriota</taxon>
        <taxon>Stenosarchaea group</taxon>
        <taxon>Halobacteria</taxon>
        <taxon>Halobacteriales</taxon>
        <taxon>Natrialbaceae</taxon>
        <taxon>Natrarchaeobaculum</taxon>
    </lineage>
</organism>
<evidence type="ECO:0000313" key="2">
    <source>
        <dbReference type="Proteomes" id="UP000258707"/>
    </source>
</evidence>
<accession>A0A346PG33</accession>
<evidence type="ECO:0000313" key="1">
    <source>
        <dbReference type="EMBL" id="AXR78478.1"/>
    </source>
</evidence>